<name>A0A0N4SY99_BRUPA</name>
<reference evidence="1 2" key="2">
    <citation type="submission" date="2018-11" db="EMBL/GenBank/DDBJ databases">
        <authorList>
            <consortium name="Pathogen Informatics"/>
        </authorList>
    </citation>
    <scope>NUCLEOTIDE SEQUENCE [LARGE SCALE GENOMIC DNA]</scope>
</reference>
<sequence length="77" mass="8866">MKRLNPRCTADLMAYSEYLHSGKVQQTARQQESTTFMICFLHLHLLSNCYHLTSSAVISDCSEEFKNGNRHEDEEGL</sequence>
<dbReference type="Proteomes" id="UP000278627">
    <property type="component" value="Unassembled WGS sequence"/>
</dbReference>
<gene>
    <name evidence="1" type="ORF">BPAG_LOCUS700</name>
</gene>
<reference evidence="3" key="1">
    <citation type="submission" date="2017-02" db="UniProtKB">
        <authorList>
            <consortium name="WormBaseParasite"/>
        </authorList>
    </citation>
    <scope>IDENTIFICATION</scope>
</reference>
<dbReference type="EMBL" id="UZAD01000036">
    <property type="protein sequence ID" value="VDN81886.1"/>
    <property type="molecule type" value="Genomic_DNA"/>
</dbReference>
<evidence type="ECO:0000313" key="2">
    <source>
        <dbReference type="Proteomes" id="UP000278627"/>
    </source>
</evidence>
<dbReference type="AlphaFoldDB" id="A0A0N4SY99"/>
<proteinExistence type="predicted"/>
<protein>
    <submittedName>
        <fullName evidence="3">Ovule protein</fullName>
    </submittedName>
</protein>
<organism evidence="3">
    <name type="scientific">Brugia pahangi</name>
    <name type="common">Filarial nematode worm</name>
    <dbReference type="NCBI Taxonomy" id="6280"/>
    <lineage>
        <taxon>Eukaryota</taxon>
        <taxon>Metazoa</taxon>
        <taxon>Ecdysozoa</taxon>
        <taxon>Nematoda</taxon>
        <taxon>Chromadorea</taxon>
        <taxon>Rhabditida</taxon>
        <taxon>Spirurina</taxon>
        <taxon>Spiruromorpha</taxon>
        <taxon>Filarioidea</taxon>
        <taxon>Onchocercidae</taxon>
        <taxon>Brugia</taxon>
    </lineage>
</organism>
<keyword evidence="2" id="KW-1185">Reference proteome</keyword>
<dbReference type="WBParaSite" id="BPAG_0000069901-mRNA-1">
    <property type="protein sequence ID" value="BPAG_0000069901-mRNA-1"/>
    <property type="gene ID" value="BPAG_0000069901"/>
</dbReference>
<evidence type="ECO:0000313" key="1">
    <source>
        <dbReference type="EMBL" id="VDN81886.1"/>
    </source>
</evidence>
<accession>A0A0N4SY99</accession>
<evidence type="ECO:0000313" key="3">
    <source>
        <dbReference type="WBParaSite" id="BPAG_0000069901-mRNA-1"/>
    </source>
</evidence>